<accession>A0A2S0N3K0</accession>
<evidence type="ECO:0000313" key="7">
    <source>
        <dbReference type="Proteomes" id="UP000239326"/>
    </source>
</evidence>
<sequence>METTSQSTVPTDADRLHEIGRPSVRIRMPADKRIQQILDCALQEFSEHGFQRARMDDIAQRCGLSKGGLYAHFNSKDALFEALLTRSIAPPDVKAMDLPRPLEVQPLATWLVDQMYDALANPRTMATMRLLIAEGARVPHLVKLWSKHVSEPQMAMLAEAFHESTAGQGRTRSVIVREPWLAAAPVLHALLSQLILGEHLEIDMAHMRKAHVEMLCELLEPAAKQAPSAGHDFPSARRTAR</sequence>
<proteinExistence type="predicted"/>
<dbReference type="GO" id="GO:0000976">
    <property type="term" value="F:transcription cis-regulatory region binding"/>
    <property type="evidence" value="ECO:0007669"/>
    <property type="project" value="TreeGrafter"/>
</dbReference>
<dbReference type="Pfam" id="PF14246">
    <property type="entry name" value="TetR_C_7"/>
    <property type="match status" value="1"/>
</dbReference>
<dbReference type="FunFam" id="1.10.10.60:FF:000141">
    <property type="entry name" value="TetR family transcriptional regulator"/>
    <property type="match status" value="1"/>
</dbReference>
<dbReference type="SUPFAM" id="SSF46689">
    <property type="entry name" value="Homeodomain-like"/>
    <property type="match status" value="1"/>
</dbReference>
<dbReference type="Pfam" id="PF00440">
    <property type="entry name" value="TetR_N"/>
    <property type="match status" value="1"/>
</dbReference>
<dbReference type="PANTHER" id="PTHR30055:SF223">
    <property type="entry name" value="HTH-TYPE TRANSCRIPTIONAL REGULATOR UIDR"/>
    <property type="match status" value="1"/>
</dbReference>
<dbReference type="RefSeq" id="WP_106447723.1">
    <property type="nucleotide sequence ID" value="NZ_CP027669.1"/>
</dbReference>
<dbReference type="PROSITE" id="PS50977">
    <property type="entry name" value="HTH_TETR_2"/>
    <property type="match status" value="1"/>
</dbReference>
<evidence type="ECO:0000256" key="4">
    <source>
        <dbReference type="PROSITE-ProRule" id="PRU00335"/>
    </source>
</evidence>
<evidence type="ECO:0000313" key="6">
    <source>
        <dbReference type="EMBL" id="AVO42748.1"/>
    </source>
</evidence>
<dbReference type="GO" id="GO:0003700">
    <property type="term" value="F:DNA-binding transcription factor activity"/>
    <property type="evidence" value="ECO:0007669"/>
    <property type="project" value="TreeGrafter"/>
</dbReference>
<evidence type="ECO:0000259" key="5">
    <source>
        <dbReference type="PROSITE" id="PS50977"/>
    </source>
</evidence>
<dbReference type="InterPro" id="IPR009057">
    <property type="entry name" value="Homeodomain-like_sf"/>
</dbReference>
<dbReference type="Proteomes" id="UP000239326">
    <property type="component" value="Chromosome"/>
</dbReference>
<dbReference type="KEGG" id="simp:C6571_16895"/>
<dbReference type="OrthoDB" id="116240at2"/>
<feature type="DNA-binding region" description="H-T-H motif" evidence="4">
    <location>
        <begin position="54"/>
        <end position="73"/>
    </location>
</feature>
<feature type="domain" description="HTH tetR-type" evidence="5">
    <location>
        <begin position="31"/>
        <end position="91"/>
    </location>
</feature>
<keyword evidence="3" id="KW-0804">Transcription</keyword>
<dbReference type="InterPro" id="IPR050109">
    <property type="entry name" value="HTH-type_TetR-like_transc_reg"/>
</dbReference>
<organism evidence="6 7">
    <name type="scientific">Simplicispira suum</name>
    <dbReference type="NCBI Taxonomy" id="2109915"/>
    <lineage>
        <taxon>Bacteria</taxon>
        <taxon>Pseudomonadati</taxon>
        <taxon>Pseudomonadota</taxon>
        <taxon>Betaproteobacteria</taxon>
        <taxon>Burkholderiales</taxon>
        <taxon>Comamonadaceae</taxon>
        <taxon>Simplicispira</taxon>
    </lineage>
</organism>
<evidence type="ECO:0000256" key="1">
    <source>
        <dbReference type="ARBA" id="ARBA00023015"/>
    </source>
</evidence>
<keyword evidence="1" id="KW-0805">Transcription regulation</keyword>
<gene>
    <name evidence="6" type="ORF">C6571_16895</name>
</gene>
<dbReference type="AlphaFoldDB" id="A0A2S0N3K0"/>
<name>A0A2S0N3K0_9BURK</name>
<dbReference type="PRINTS" id="PR00455">
    <property type="entry name" value="HTHTETR"/>
</dbReference>
<dbReference type="InterPro" id="IPR001647">
    <property type="entry name" value="HTH_TetR"/>
</dbReference>
<evidence type="ECO:0000256" key="3">
    <source>
        <dbReference type="ARBA" id="ARBA00023163"/>
    </source>
</evidence>
<reference evidence="6 7" key="1">
    <citation type="submission" date="2018-03" db="EMBL/GenBank/DDBJ databases">
        <title>Genome sequencing of Simplicispira sp.</title>
        <authorList>
            <person name="Kim S.-J."/>
            <person name="Heo J."/>
            <person name="Kwon S.-W."/>
        </authorList>
    </citation>
    <scope>NUCLEOTIDE SEQUENCE [LARGE SCALE GENOMIC DNA]</scope>
    <source>
        <strain evidence="6 7">SC1-8</strain>
    </source>
</reference>
<keyword evidence="2 4" id="KW-0238">DNA-binding</keyword>
<evidence type="ECO:0000256" key="2">
    <source>
        <dbReference type="ARBA" id="ARBA00023125"/>
    </source>
</evidence>
<dbReference type="PANTHER" id="PTHR30055">
    <property type="entry name" value="HTH-TYPE TRANSCRIPTIONAL REGULATOR RUTR"/>
    <property type="match status" value="1"/>
</dbReference>
<dbReference type="Gene3D" id="1.10.357.10">
    <property type="entry name" value="Tetracycline Repressor, domain 2"/>
    <property type="match status" value="1"/>
</dbReference>
<keyword evidence="7" id="KW-1185">Reference proteome</keyword>
<dbReference type="InterPro" id="IPR039536">
    <property type="entry name" value="TetR_C_Proteobacteria"/>
</dbReference>
<dbReference type="EMBL" id="CP027669">
    <property type="protein sequence ID" value="AVO42748.1"/>
    <property type="molecule type" value="Genomic_DNA"/>
</dbReference>
<protein>
    <submittedName>
        <fullName evidence="6">TetR family transcriptional regulator</fullName>
    </submittedName>
</protein>